<dbReference type="PANTHER" id="PTHR28309:SF1">
    <property type="entry name" value="REQUIRED FOR EXCISION 1-B DOMAIN-CONTAINING PROTEIN"/>
    <property type="match status" value="1"/>
</dbReference>
<sequence length="128" mass="14831">MNTLSCLLDFTRLQGDRAQVYSGLERGFDLFISGQASRQDFVIQQVELILKSEYNQHAIADIIRQIQKLEQFKLTKTVERQILLTESTFGEQDYSSDLPDCETALKETVKEINEKLEELHLEMAEMEL</sequence>
<dbReference type="VEuPathDB" id="FungiDB:BDEG_27349"/>
<proteinExistence type="predicted"/>
<dbReference type="OrthoDB" id="434723at2759"/>
<dbReference type="PANTHER" id="PTHR28309">
    <property type="entry name" value="REQUIRED FOR EXCISION 1-B DOMAIN-CONTAINING PROTEIN"/>
    <property type="match status" value="1"/>
</dbReference>
<dbReference type="InterPro" id="IPR039491">
    <property type="entry name" value="REX1-B"/>
</dbReference>
<reference evidence="1 2" key="2">
    <citation type="submission" date="2016-05" db="EMBL/GenBank/DDBJ databases">
        <title>Lineage-specific infection strategies underlie the spectrum of fungal disease in amphibians.</title>
        <authorList>
            <person name="Cuomo C.A."/>
            <person name="Farrer R.A."/>
            <person name="James T."/>
            <person name="Longcore J."/>
            <person name="Birren B."/>
        </authorList>
    </citation>
    <scope>NUCLEOTIDE SEQUENCE [LARGE SCALE GENOMIC DNA]</scope>
    <source>
        <strain evidence="1 2">JEL423</strain>
    </source>
</reference>
<dbReference type="Proteomes" id="UP000077115">
    <property type="component" value="Unassembled WGS sequence"/>
</dbReference>
<dbReference type="EMBL" id="DS022311">
    <property type="protein sequence ID" value="OAJ44068.1"/>
    <property type="molecule type" value="Genomic_DNA"/>
</dbReference>
<protein>
    <submittedName>
        <fullName evidence="1">Uncharacterized protein</fullName>
    </submittedName>
</protein>
<gene>
    <name evidence="1" type="ORF">BDEG_27349</name>
</gene>
<evidence type="ECO:0000313" key="2">
    <source>
        <dbReference type="Proteomes" id="UP000077115"/>
    </source>
</evidence>
<accession>A0A177WVH9</accession>
<organism evidence="1 2">
    <name type="scientific">Batrachochytrium dendrobatidis (strain JEL423)</name>
    <dbReference type="NCBI Taxonomy" id="403673"/>
    <lineage>
        <taxon>Eukaryota</taxon>
        <taxon>Fungi</taxon>
        <taxon>Fungi incertae sedis</taxon>
        <taxon>Chytridiomycota</taxon>
        <taxon>Chytridiomycota incertae sedis</taxon>
        <taxon>Chytridiomycetes</taxon>
        <taxon>Rhizophydiales</taxon>
        <taxon>Rhizophydiales incertae sedis</taxon>
        <taxon>Batrachochytrium</taxon>
    </lineage>
</organism>
<evidence type="ECO:0000313" key="1">
    <source>
        <dbReference type="EMBL" id="OAJ44068.1"/>
    </source>
</evidence>
<reference evidence="1 2" key="1">
    <citation type="submission" date="2006-10" db="EMBL/GenBank/DDBJ databases">
        <title>The Genome Sequence of Batrachochytrium dendrobatidis JEL423.</title>
        <authorList>
            <consortium name="The Broad Institute Genome Sequencing Platform"/>
            <person name="Birren B."/>
            <person name="Lander E."/>
            <person name="Galagan J."/>
            <person name="Cuomo C."/>
            <person name="Devon K."/>
            <person name="Jaffe D."/>
            <person name="Butler J."/>
            <person name="Alvarez P."/>
            <person name="Gnerre S."/>
            <person name="Grabherr M."/>
            <person name="Kleber M."/>
            <person name="Mauceli E."/>
            <person name="Brockman W."/>
            <person name="Young S."/>
            <person name="LaButti K."/>
            <person name="Sykes S."/>
            <person name="DeCaprio D."/>
            <person name="Crawford M."/>
            <person name="Koehrsen M."/>
            <person name="Engels R."/>
            <person name="Montgomery P."/>
            <person name="Pearson M."/>
            <person name="Howarth C."/>
            <person name="Larson L."/>
            <person name="White J."/>
            <person name="O'Leary S."/>
            <person name="Kodira C."/>
            <person name="Zeng Q."/>
            <person name="Yandava C."/>
            <person name="Alvarado L."/>
            <person name="Longcore J."/>
            <person name="James T."/>
        </authorList>
    </citation>
    <scope>NUCLEOTIDE SEQUENCE [LARGE SCALE GENOMIC DNA]</scope>
    <source>
        <strain evidence="1 2">JEL423</strain>
    </source>
</reference>
<dbReference type="AlphaFoldDB" id="A0A177WVH9"/>
<name>A0A177WVH9_BATDL</name>